<evidence type="ECO:0000256" key="1">
    <source>
        <dbReference type="SAM" id="Phobius"/>
    </source>
</evidence>
<keyword evidence="1" id="KW-0812">Transmembrane</keyword>
<dbReference type="Proteomes" id="UP001596306">
    <property type="component" value="Unassembled WGS sequence"/>
</dbReference>
<protein>
    <submittedName>
        <fullName evidence="2">TadE family type IV pilus minor pilin</fullName>
    </submittedName>
</protein>
<gene>
    <name evidence="2" type="ORF">ACFQB0_00945</name>
</gene>
<reference evidence="3" key="1">
    <citation type="journal article" date="2019" name="Int. J. Syst. Evol. Microbiol.">
        <title>The Global Catalogue of Microorganisms (GCM) 10K type strain sequencing project: providing services to taxonomists for standard genome sequencing and annotation.</title>
        <authorList>
            <consortium name="The Broad Institute Genomics Platform"/>
            <consortium name="The Broad Institute Genome Sequencing Center for Infectious Disease"/>
            <person name="Wu L."/>
            <person name="Ma J."/>
        </authorList>
    </citation>
    <scope>NUCLEOTIDE SEQUENCE [LARGE SCALE GENOMIC DNA]</scope>
    <source>
        <strain evidence="3">CCUG 43304</strain>
    </source>
</reference>
<dbReference type="NCBIfam" id="NF041390">
    <property type="entry name" value="TadE_Rv3655c"/>
    <property type="match status" value="1"/>
</dbReference>
<comment type="caution">
    <text evidence="2">The sequence shown here is derived from an EMBL/GenBank/DDBJ whole genome shotgun (WGS) entry which is preliminary data.</text>
</comment>
<sequence>MARWVHVDDCAGGDGHESGCHRDRGSVTAEFAAVVPAVMIVLALCLGSVQIVGQQVRLVDTAADAARALARGDGPGRVAALVLRAVPGAMLDQVRDGEFVCARLSAPVAFAPLAAAGLTVSGSSCALAGGL</sequence>
<evidence type="ECO:0000313" key="2">
    <source>
        <dbReference type="EMBL" id="MFC6354679.1"/>
    </source>
</evidence>
<dbReference type="RefSeq" id="WP_386726409.1">
    <property type="nucleotide sequence ID" value="NZ_JBHSTP010000001.1"/>
</dbReference>
<feature type="transmembrane region" description="Helical" evidence="1">
    <location>
        <begin position="31"/>
        <end position="52"/>
    </location>
</feature>
<keyword evidence="1" id="KW-1133">Transmembrane helix</keyword>
<proteinExistence type="predicted"/>
<keyword evidence="1" id="KW-0472">Membrane</keyword>
<accession>A0ABW1VDQ1</accession>
<evidence type="ECO:0000313" key="3">
    <source>
        <dbReference type="Proteomes" id="UP001596306"/>
    </source>
</evidence>
<keyword evidence="3" id="KW-1185">Reference proteome</keyword>
<name>A0ABW1VDQ1_9MICO</name>
<dbReference type="EMBL" id="JBHSTP010000001">
    <property type="protein sequence ID" value="MFC6354679.1"/>
    <property type="molecule type" value="Genomic_DNA"/>
</dbReference>
<organism evidence="2 3">
    <name type="scientific">Luethyella okanaganae</name>
    <dbReference type="NCBI Taxonomy" id="69372"/>
    <lineage>
        <taxon>Bacteria</taxon>
        <taxon>Bacillati</taxon>
        <taxon>Actinomycetota</taxon>
        <taxon>Actinomycetes</taxon>
        <taxon>Micrococcales</taxon>
        <taxon>Microbacteriaceae</taxon>
        <taxon>Luethyella</taxon>
    </lineage>
</organism>
<dbReference type="InterPro" id="IPR049790">
    <property type="entry name" value="Rv3655c/TadE"/>
</dbReference>